<dbReference type="STRING" id="1577474.GA0111570_101300"/>
<dbReference type="PROSITE" id="PS00379">
    <property type="entry name" value="CDP_ALCOHOL_P_TRANSF"/>
    <property type="match status" value="1"/>
</dbReference>
<evidence type="ECO:0000256" key="9">
    <source>
        <dbReference type="ARBA" id="ARBA00023209"/>
    </source>
</evidence>
<keyword evidence="9" id="KW-0594">Phospholipid biosynthesis</keyword>
<evidence type="ECO:0000313" key="13">
    <source>
        <dbReference type="EMBL" id="SDB80026.1"/>
    </source>
</evidence>
<proteinExistence type="inferred from homology"/>
<dbReference type="InterPro" id="IPR050324">
    <property type="entry name" value="CDP-alcohol_PTase-I"/>
</dbReference>
<dbReference type="PANTHER" id="PTHR14269:SF62">
    <property type="entry name" value="CDP-DIACYLGLYCEROL--GLYCEROL-3-PHOSPHATE 3-PHOSPHATIDYLTRANSFERASE 1, CHLOROPLASTIC"/>
    <property type="match status" value="1"/>
</dbReference>
<dbReference type="RefSeq" id="WP_092605634.1">
    <property type="nucleotide sequence ID" value="NZ_FMYF01000001.1"/>
</dbReference>
<dbReference type="InterPro" id="IPR043130">
    <property type="entry name" value="CDP-OH_PTrfase_TM_dom"/>
</dbReference>
<dbReference type="OrthoDB" id="9796672at2"/>
<keyword evidence="6 12" id="KW-1133">Transmembrane helix</keyword>
<name>A0A1G6GFS2_9ACTN</name>
<evidence type="ECO:0000256" key="2">
    <source>
        <dbReference type="ARBA" id="ARBA00010441"/>
    </source>
</evidence>
<dbReference type="InterPro" id="IPR004570">
    <property type="entry name" value="Phosphatidylglycerol_P_synth"/>
</dbReference>
<feature type="transmembrane region" description="Helical" evidence="12">
    <location>
        <begin position="12"/>
        <end position="30"/>
    </location>
</feature>
<evidence type="ECO:0000256" key="6">
    <source>
        <dbReference type="ARBA" id="ARBA00022989"/>
    </source>
</evidence>
<evidence type="ECO:0000256" key="3">
    <source>
        <dbReference type="ARBA" id="ARBA00022516"/>
    </source>
</evidence>
<keyword evidence="14" id="KW-1185">Reference proteome</keyword>
<dbReference type="Pfam" id="PF01066">
    <property type="entry name" value="CDP-OH_P_transf"/>
    <property type="match status" value="1"/>
</dbReference>
<comment type="subcellular location">
    <subcellularLocation>
        <location evidence="1">Membrane</location>
        <topology evidence="1">Multi-pass membrane protein</topology>
    </subcellularLocation>
</comment>
<sequence length="186" mass="19577">MADRPDWATIPNAVTLLRFLLLGPVCWLVLQGPSGHPLPLVLLLVWASTDWIDGFLARRLDQRSRTGEVMDPIADRIGIALVALSLALAGVLSWWAVGIIAAVDLLSLLVAGPAAARGDIHVSRLGKVRTALMLVAIAALVAAVSFAPGLTTAALVLVWATVGLHVVTGATYVIEVAAASRKEVER</sequence>
<evidence type="ECO:0000256" key="4">
    <source>
        <dbReference type="ARBA" id="ARBA00022679"/>
    </source>
</evidence>
<feature type="transmembrane region" description="Helical" evidence="12">
    <location>
        <begin position="153"/>
        <end position="174"/>
    </location>
</feature>
<dbReference type="GO" id="GO:0046474">
    <property type="term" value="P:glycerophospholipid biosynthetic process"/>
    <property type="evidence" value="ECO:0007669"/>
    <property type="project" value="TreeGrafter"/>
</dbReference>
<protein>
    <submittedName>
        <fullName evidence="13">Cardiolipin synthase</fullName>
    </submittedName>
</protein>
<dbReference type="InterPro" id="IPR000462">
    <property type="entry name" value="CDP-OH_P_trans"/>
</dbReference>
<evidence type="ECO:0000256" key="5">
    <source>
        <dbReference type="ARBA" id="ARBA00022692"/>
    </source>
</evidence>
<evidence type="ECO:0000256" key="7">
    <source>
        <dbReference type="ARBA" id="ARBA00023098"/>
    </source>
</evidence>
<dbReference type="GO" id="GO:0016020">
    <property type="term" value="C:membrane"/>
    <property type="evidence" value="ECO:0007669"/>
    <property type="project" value="UniProtKB-SubCell"/>
</dbReference>
<dbReference type="GO" id="GO:0008444">
    <property type="term" value="F:CDP-diacylglycerol-glycerol-3-phosphate 3-phosphatidyltransferase activity"/>
    <property type="evidence" value="ECO:0007669"/>
    <property type="project" value="InterPro"/>
</dbReference>
<evidence type="ECO:0000256" key="1">
    <source>
        <dbReference type="ARBA" id="ARBA00004141"/>
    </source>
</evidence>
<accession>A0A1G6GFS2</accession>
<organism evidence="13 14">
    <name type="scientific">Raineyella antarctica</name>
    <dbReference type="NCBI Taxonomy" id="1577474"/>
    <lineage>
        <taxon>Bacteria</taxon>
        <taxon>Bacillati</taxon>
        <taxon>Actinomycetota</taxon>
        <taxon>Actinomycetes</taxon>
        <taxon>Propionibacteriales</taxon>
        <taxon>Propionibacteriaceae</taxon>
        <taxon>Raineyella</taxon>
    </lineage>
</organism>
<evidence type="ECO:0000256" key="8">
    <source>
        <dbReference type="ARBA" id="ARBA00023136"/>
    </source>
</evidence>
<dbReference type="PANTHER" id="PTHR14269">
    <property type="entry name" value="CDP-DIACYLGLYCEROL--GLYCEROL-3-PHOSPHATE 3-PHOSPHATIDYLTRANSFERASE-RELATED"/>
    <property type="match status" value="1"/>
</dbReference>
<evidence type="ECO:0000256" key="10">
    <source>
        <dbReference type="ARBA" id="ARBA00023264"/>
    </source>
</evidence>
<dbReference type="UniPathway" id="UPA00085"/>
<dbReference type="EMBL" id="FMYF01000001">
    <property type="protein sequence ID" value="SDB80026.1"/>
    <property type="molecule type" value="Genomic_DNA"/>
</dbReference>
<feature type="transmembrane region" description="Helical" evidence="12">
    <location>
        <begin position="128"/>
        <end position="147"/>
    </location>
</feature>
<keyword evidence="8 12" id="KW-0472">Membrane</keyword>
<dbReference type="InterPro" id="IPR048254">
    <property type="entry name" value="CDP_ALCOHOL_P_TRANSF_CS"/>
</dbReference>
<keyword evidence="3" id="KW-0444">Lipid biosynthesis</keyword>
<dbReference type="AlphaFoldDB" id="A0A1G6GFS2"/>
<comment type="similarity">
    <text evidence="2 11">Belongs to the CDP-alcohol phosphatidyltransferase class-I family.</text>
</comment>
<evidence type="ECO:0000256" key="11">
    <source>
        <dbReference type="RuleBase" id="RU003750"/>
    </source>
</evidence>
<evidence type="ECO:0000256" key="12">
    <source>
        <dbReference type="SAM" id="Phobius"/>
    </source>
</evidence>
<dbReference type="PIRSF" id="PIRSF000847">
    <property type="entry name" value="Phos_ph_gly_syn"/>
    <property type="match status" value="1"/>
</dbReference>
<dbReference type="Gene3D" id="1.20.120.1760">
    <property type="match status" value="1"/>
</dbReference>
<reference evidence="13 14" key="1">
    <citation type="submission" date="2016-06" db="EMBL/GenBank/DDBJ databases">
        <authorList>
            <person name="Olsen C.W."/>
            <person name="Carey S."/>
            <person name="Hinshaw L."/>
            <person name="Karasin A.I."/>
        </authorList>
    </citation>
    <scope>NUCLEOTIDE SEQUENCE [LARGE SCALE GENOMIC DNA]</scope>
    <source>
        <strain evidence="13 14">LZ-22</strain>
    </source>
</reference>
<evidence type="ECO:0000313" key="14">
    <source>
        <dbReference type="Proteomes" id="UP000199086"/>
    </source>
</evidence>
<keyword evidence="10" id="KW-1208">Phospholipid metabolism</keyword>
<keyword evidence="7" id="KW-0443">Lipid metabolism</keyword>
<dbReference type="Proteomes" id="UP000199086">
    <property type="component" value="Unassembled WGS sequence"/>
</dbReference>
<gene>
    <name evidence="13" type="ORF">GA0111570_101300</name>
</gene>
<keyword evidence="4 11" id="KW-0808">Transferase</keyword>
<keyword evidence="5 12" id="KW-0812">Transmembrane</keyword>
<feature type="transmembrane region" description="Helical" evidence="12">
    <location>
        <begin position="94"/>
        <end position="116"/>
    </location>
</feature>